<dbReference type="RefSeq" id="WP_009198519.1">
    <property type="nucleotide sequence ID" value="NZ_LVZK01000001.1"/>
</dbReference>
<sequence>MHLTLPDSWQVRDVPDEYQAAKYIAMGPRGYLGYSPSAVVTYEEGVSGTLDDWAAAMIEESSQTIPGLHVIDVGGLEIAGHPAIVHALSMTVETVNVTQMQFALLTGGRRSARRPGYVVTVTCASADLPTIGDSLIDMATSFEPSGGEQ</sequence>
<keyword evidence="2" id="KW-1185">Reference proteome</keyword>
<dbReference type="Gene3D" id="3.40.1000.10">
    <property type="entry name" value="Mog1/PsbP, alpha/beta/alpha sandwich"/>
    <property type="match status" value="1"/>
</dbReference>
<dbReference type="EMBL" id="LVZK01000001">
    <property type="protein sequence ID" value="OAP85697.1"/>
    <property type="molecule type" value="Genomic_DNA"/>
</dbReference>
<evidence type="ECO:0000313" key="1">
    <source>
        <dbReference type="EMBL" id="OAP85697.1"/>
    </source>
</evidence>
<dbReference type="Proteomes" id="UP000078368">
    <property type="component" value="Unassembled WGS sequence"/>
</dbReference>
<evidence type="ECO:0000313" key="2">
    <source>
        <dbReference type="Proteomes" id="UP000078368"/>
    </source>
</evidence>
<proteinExistence type="predicted"/>
<organism evidence="1 2">
    <name type="scientific">Peptidiphaga gingivicola</name>
    <dbReference type="NCBI Taxonomy" id="2741497"/>
    <lineage>
        <taxon>Bacteria</taxon>
        <taxon>Bacillati</taxon>
        <taxon>Actinomycetota</taxon>
        <taxon>Actinomycetes</taxon>
        <taxon>Actinomycetales</taxon>
        <taxon>Actinomycetaceae</taxon>
        <taxon>Peptidiphaga</taxon>
    </lineage>
</organism>
<dbReference type="AlphaFoldDB" id="A0A179B1U3"/>
<comment type="caution">
    <text evidence="1">The sequence shown here is derived from an EMBL/GenBank/DDBJ whole genome shotgun (WGS) entry which is preliminary data.</text>
</comment>
<accession>A0A179B1U3</accession>
<name>A0A179B1U3_9ACTO</name>
<dbReference type="STRING" id="1823756.A4H34_00365"/>
<reference evidence="1 2" key="1">
    <citation type="submission" date="2016-04" db="EMBL/GenBank/DDBJ databases">
        <title>Peptidophaga gingivicola gen. nov., sp. nov., isolated from human subgingival plaque.</title>
        <authorList>
            <person name="Beall C.J."/>
            <person name="Mokrzan E.M."/>
            <person name="Griffen A.L."/>
            <person name="Leys E.J."/>
        </authorList>
    </citation>
    <scope>NUCLEOTIDE SEQUENCE [LARGE SCALE GENOMIC DNA]</scope>
    <source>
        <strain evidence="1 2">BA112</strain>
    </source>
</reference>
<protein>
    <submittedName>
        <fullName evidence="1">Uncharacterized protein</fullName>
    </submittedName>
</protein>
<gene>
    <name evidence="1" type="ORF">A4H34_00365</name>
</gene>